<organism evidence="1 2">
    <name type="scientific">Paraflavisolibacter caeni</name>
    <dbReference type="NCBI Taxonomy" id="2982496"/>
    <lineage>
        <taxon>Bacteria</taxon>
        <taxon>Pseudomonadati</taxon>
        <taxon>Bacteroidota</taxon>
        <taxon>Chitinophagia</taxon>
        <taxon>Chitinophagales</taxon>
        <taxon>Chitinophagaceae</taxon>
        <taxon>Paraflavisolibacter</taxon>
    </lineage>
</organism>
<name>A0A9X3B9J2_9BACT</name>
<dbReference type="EMBL" id="JAOTIF010000028">
    <property type="protein sequence ID" value="MCU7552095.1"/>
    <property type="molecule type" value="Genomic_DNA"/>
</dbReference>
<dbReference type="AlphaFoldDB" id="A0A9X3B9J2"/>
<accession>A0A9X3B9J2</accession>
<dbReference type="GO" id="GO:0005975">
    <property type="term" value="P:carbohydrate metabolic process"/>
    <property type="evidence" value="ECO:0007669"/>
    <property type="project" value="TreeGrafter"/>
</dbReference>
<dbReference type="GO" id="GO:0001681">
    <property type="term" value="F:sialate O-acetylesterase activity"/>
    <property type="evidence" value="ECO:0007669"/>
    <property type="project" value="InterPro"/>
</dbReference>
<gene>
    <name evidence="1" type="ORF">OCK74_23450</name>
</gene>
<sequence>MKINKKILVVFSAIFFFQSLCYAKITLPKVFRDSMVLQRGITIPVWGKATPGSVVIANLGTIRVSTKADKQGNWMLYFPKRREGGPYDLEVFESGKPDSGIKLRGILIGDVWQASGQSNMKWQVQQVQANKDFAYPIHSDKSFHEFVI</sequence>
<dbReference type="PANTHER" id="PTHR22901:SF0">
    <property type="entry name" value="SIALATE O-ACETYLESTERASE"/>
    <property type="match status" value="1"/>
</dbReference>
<dbReference type="RefSeq" id="WP_279299531.1">
    <property type="nucleotide sequence ID" value="NZ_JAOTIF010000028.1"/>
</dbReference>
<evidence type="ECO:0000313" key="2">
    <source>
        <dbReference type="Proteomes" id="UP001155483"/>
    </source>
</evidence>
<reference evidence="1" key="2">
    <citation type="submission" date="2023-04" db="EMBL/GenBank/DDBJ databases">
        <title>Paracnuella aquatica gen. nov., sp. nov., a member of the family Chitinophagaceae isolated from a hot spring.</title>
        <authorList>
            <person name="Wang C."/>
        </authorList>
    </citation>
    <scope>NUCLEOTIDE SEQUENCE</scope>
    <source>
        <strain evidence="1">LB-8</strain>
    </source>
</reference>
<dbReference type="InterPro" id="IPR039329">
    <property type="entry name" value="SIAE"/>
</dbReference>
<protein>
    <recommendedName>
        <fullName evidence="3">Sialate O-acetylesterase</fullName>
    </recommendedName>
</protein>
<comment type="caution">
    <text evidence="1">The sequence shown here is derived from an EMBL/GenBank/DDBJ whole genome shotgun (WGS) entry which is preliminary data.</text>
</comment>
<keyword evidence="2" id="KW-1185">Reference proteome</keyword>
<evidence type="ECO:0000313" key="1">
    <source>
        <dbReference type="EMBL" id="MCU7552095.1"/>
    </source>
</evidence>
<reference evidence="1" key="1">
    <citation type="submission" date="2022-09" db="EMBL/GenBank/DDBJ databases">
        <authorList>
            <person name="Yuan C."/>
            <person name="Ke Z."/>
        </authorList>
    </citation>
    <scope>NUCLEOTIDE SEQUENCE</scope>
    <source>
        <strain evidence="1">LB-8</strain>
    </source>
</reference>
<evidence type="ECO:0008006" key="3">
    <source>
        <dbReference type="Google" id="ProtNLM"/>
    </source>
</evidence>
<dbReference type="Proteomes" id="UP001155483">
    <property type="component" value="Unassembled WGS sequence"/>
</dbReference>
<dbReference type="PANTHER" id="PTHR22901">
    <property type="entry name" value="SIALATE O-ACETYLESTERASE"/>
    <property type="match status" value="1"/>
</dbReference>
<proteinExistence type="predicted"/>